<dbReference type="OrthoDB" id="10250117at2759"/>
<dbReference type="InterPro" id="IPR000192">
    <property type="entry name" value="Aminotrans_V_dom"/>
</dbReference>
<evidence type="ECO:0000256" key="7">
    <source>
        <dbReference type="ARBA" id="ARBA00022898"/>
    </source>
</evidence>
<evidence type="ECO:0000256" key="5">
    <source>
        <dbReference type="ARBA" id="ARBA00022490"/>
    </source>
</evidence>
<dbReference type="FunFam" id="3.90.1150.10:FF:000065">
    <property type="entry name" value="Selenocysteine lyase"/>
    <property type="match status" value="1"/>
</dbReference>
<evidence type="ECO:0000256" key="1">
    <source>
        <dbReference type="ARBA" id="ARBA00001933"/>
    </source>
</evidence>
<comment type="similarity">
    <text evidence="3">Belongs to the class-V pyridoxal-phosphate-dependent aminotransferase family.</text>
</comment>
<sequence length="406" mass="44083">MELQAKKIYLDYNATTPLAPEVILCVSEALTNAWANPSSSSEIGQSAKELINQARKKVATMLNAKPSEITFVSGGTEANNMVLHTALKYFNSGSGKLGQGASLKPHILTTNVEHDAILLPLRHYETEKLADVDFVPVSMSSGQVLVEEIEKFIKPNTCLVTVMLANNETGVIMPVAEISRKIRKLNEIRQKEGLCRILIHTDAAQAIGKISVDVEELGVDYLTIVGHKFYGPRIGALFVIEMAEDSTPLYPMFFGGGQERGLRPGTENTPMIHGLGCAAELVSQNLQKYQEAMKKTRDLLEKSLIVEFGENIIVNCDTALRLPNTSSVSFRKTTMTGGEILSRCPHLMASTGAACHGTGKPSVILMASGVSCEDARSAVRLSVGRDTAPAEIEQIVQMLKLALKRD</sequence>
<dbReference type="STRING" id="35525.A0A0P5EFJ5"/>
<accession>A0A0P5EFJ5</accession>
<reference evidence="12 13" key="1">
    <citation type="submission" date="2016-03" db="EMBL/GenBank/DDBJ databases">
        <title>EvidentialGene: Evidence-directed Construction of Genes on Genomes.</title>
        <authorList>
            <person name="Gilbert D.G."/>
            <person name="Choi J.-H."/>
            <person name="Mockaitis K."/>
            <person name="Colbourne J."/>
            <person name="Pfrender M."/>
        </authorList>
    </citation>
    <scope>NUCLEOTIDE SEQUENCE [LARGE SCALE GENOMIC DNA]</scope>
    <source>
        <strain evidence="12 13">Xinb3</strain>
        <tissue evidence="12">Complete organism</tissue>
    </source>
</reference>
<evidence type="ECO:0000256" key="2">
    <source>
        <dbReference type="ARBA" id="ARBA00004514"/>
    </source>
</evidence>
<name>A0A0P5EFJ5_9CRUS</name>
<dbReference type="EC" id="4.4.1.16" evidence="10"/>
<gene>
    <name evidence="12" type="ORF">APZ42_020287</name>
</gene>
<dbReference type="Proteomes" id="UP000076858">
    <property type="component" value="Unassembled WGS sequence"/>
</dbReference>
<dbReference type="GO" id="GO:0009000">
    <property type="term" value="F:selenocysteine lyase activity"/>
    <property type="evidence" value="ECO:0007669"/>
    <property type="project" value="UniProtKB-EC"/>
</dbReference>
<dbReference type="InterPro" id="IPR015422">
    <property type="entry name" value="PyrdxlP-dep_Trfase_small"/>
</dbReference>
<dbReference type="Gene3D" id="1.10.260.50">
    <property type="match status" value="1"/>
</dbReference>
<dbReference type="AlphaFoldDB" id="A0A0P5EFJ5"/>
<dbReference type="InterPro" id="IPR016454">
    <property type="entry name" value="Cysteine_dSase"/>
</dbReference>
<dbReference type="InterPro" id="IPR015424">
    <property type="entry name" value="PyrdxlP-dep_Trfase"/>
</dbReference>
<keyword evidence="8" id="KW-0456">Lyase</keyword>
<evidence type="ECO:0000313" key="12">
    <source>
        <dbReference type="EMBL" id="KZS14333.1"/>
    </source>
</evidence>
<evidence type="ECO:0000256" key="11">
    <source>
        <dbReference type="ARBA" id="ARBA00040554"/>
    </source>
</evidence>
<protein>
    <recommendedName>
        <fullName evidence="11">Selenocysteine lyase</fullName>
        <ecNumber evidence="10">4.4.1.16</ecNumber>
    </recommendedName>
</protein>
<keyword evidence="13" id="KW-1185">Reference proteome</keyword>
<dbReference type="SUPFAM" id="SSF53383">
    <property type="entry name" value="PLP-dependent transferases"/>
    <property type="match status" value="1"/>
</dbReference>
<dbReference type="EMBL" id="LRGB01000966">
    <property type="protein sequence ID" value="KZS14333.1"/>
    <property type="molecule type" value="Genomic_DNA"/>
</dbReference>
<comment type="subcellular location">
    <subcellularLocation>
        <location evidence="2">Cytoplasm</location>
        <location evidence="2">Cytosol</location>
    </subcellularLocation>
</comment>
<evidence type="ECO:0000313" key="13">
    <source>
        <dbReference type="Proteomes" id="UP000076858"/>
    </source>
</evidence>
<evidence type="ECO:0000256" key="9">
    <source>
        <dbReference type="ARBA" id="ARBA00037407"/>
    </source>
</evidence>
<comment type="subunit">
    <text evidence="4">Homodimer.</text>
</comment>
<evidence type="ECO:0000256" key="10">
    <source>
        <dbReference type="ARBA" id="ARBA00039054"/>
    </source>
</evidence>
<dbReference type="Gene3D" id="3.40.640.10">
    <property type="entry name" value="Type I PLP-dependent aspartate aminotransferase-like (Major domain)"/>
    <property type="match status" value="1"/>
</dbReference>
<dbReference type="PIRSF" id="PIRSF005572">
    <property type="entry name" value="NifS"/>
    <property type="match status" value="1"/>
</dbReference>
<dbReference type="GO" id="GO:0016740">
    <property type="term" value="F:transferase activity"/>
    <property type="evidence" value="ECO:0007669"/>
    <property type="project" value="UniProtKB-KW"/>
</dbReference>
<dbReference type="PANTHER" id="PTHR11601">
    <property type="entry name" value="CYSTEINE DESULFURYLASE FAMILY MEMBER"/>
    <property type="match status" value="1"/>
</dbReference>
<dbReference type="Pfam" id="PF00266">
    <property type="entry name" value="Aminotran_5"/>
    <property type="match status" value="1"/>
</dbReference>
<evidence type="ECO:0000256" key="8">
    <source>
        <dbReference type="ARBA" id="ARBA00023239"/>
    </source>
</evidence>
<dbReference type="PANTHER" id="PTHR11601:SF62">
    <property type="entry name" value="SELENOCYSTEINE LYASE"/>
    <property type="match status" value="1"/>
</dbReference>
<evidence type="ECO:0000256" key="4">
    <source>
        <dbReference type="ARBA" id="ARBA00011738"/>
    </source>
</evidence>
<keyword evidence="6" id="KW-0808">Transferase</keyword>
<proteinExistence type="inferred from homology"/>
<dbReference type="FunFam" id="3.40.640.10:FF:000083">
    <property type="entry name" value="Selenocysteine lyase"/>
    <property type="match status" value="1"/>
</dbReference>
<keyword evidence="5" id="KW-0963">Cytoplasm</keyword>
<comment type="caution">
    <text evidence="12">The sequence shown here is derived from an EMBL/GenBank/DDBJ whole genome shotgun (WGS) entry which is preliminary data.</text>
</comment>
<comment type="function">
    <text evidence="9">Catalyzes the decomposition of L-selenocysteine to L-alanine and elemental selenium.</text>
</comment>
<keyword evidence="7" id="KW-0663">Pyridoxal phosphate</keyword>
<comment type="cofactor">
    <cofactor evidence="1">
        <name>pyridoxal 5'-phosphate</name>
        <dbReference type="ChEBI" id="CHEBI:597326"/>
    </cofactor>
</comment>
<dbReference type="Gene3D" id="3.90.1150.10">
    <property type="entry name" value="Aspartate Aminotransferase, domain 1"/>
    <property type="match status" value="1"/>
</dbReference>
<evidence type="ECO:0000256" key="3">
    <source>
        <dbReference type="ARBA" id="ARBA00009236"/>
    </source>
</evidence>
<organism evidence="12 13">
    <name type="scientific">Daphnia magna</name>
    <dbReference type="NCBI Taxonomy" id="35525"/>
    <lineage>
        <taxon>Eukaryota</taxon>
        <taxon>Metazoa</taxon>
        <taxon>Ecdysozoa</taxon>
        <taxon>Arthropoda</taxon>
        <taxon>Crustacea</taxon>
        <taxon>Branchiopoda</taxon>
        <taxon>Diplostraca</taxon>
        <taxon>Cladocera</taxon>
        <taxon>Anomopoda</taxon>
        <taxon>Daphniidae</taxon>
        <taxon>Daphnia</taxon>
    </lineage>
</organism>
<dbReference type="InterPro" id="IPR015421">
    <property type="entry name" value="PyrdxlP-dep_Trfase_major"/>
</dbReference>
<evidence type="ECO:0000256" key="6">
    <source>
        <dbReference type="ARBA" id="ARBA00022679"/>
    </source>
</evidence>
<dbReference type="GO" id="GO:0005829">
    <property type="term" value="C:cytosol"/>
    <property type="evidence" value="ECO:0007669"/>
    <property type="project" value="UniProtKB-SubCell"/>
</dbReference>